<name>A0A9P6E8N2_9AGAR</name>
<accession>A0A9P6E8N2</accession>
<proteinExistence type="predicted"/>
<dbReference type="EMBL" id="MU157897">
    <property type="protein sequence ID" value="KAF9524534.1"/>
    <property type="molecule type" value="Genomic_DNA"/>
</dbReference>
<protein>
    <recommendedName>
        <fullName evidence="1">DUF6570 domain-containing protein</fullName>
    </recommendedName>
</protein>
<dbReference type="Proteomes" id="UP000807306">
    <property type="component" value="Unassembled WGS sequence"/>
</dbReference>
<sequence>MNAPLQRTIDGLVDRFIKATGNDALKMAVCAHRERLKPHKVHRAHTLFNGMLLDPNGVDTPAQKAMVCDECTTTLKRDKLPSYALANAMWIGHVPDQLKCLSLPERILIARYFPVAYID</sequence>
<keyword evidence="3" id="KW-1185">Reference proteome</keyword>
<reference evidence="2" key="1">
    <citation type="submission" date="2020-11" db="EMBL/GenBank/DDBJ databases">
        <authorList>
            <consortium name="DOE Joint Genome Institute"/>
            <person name="Ahrendt S."/>
            <person name="Riley R."/>
            <person name="Andreopoulos W."/>
            <person name="Labutti K."/>
            <person name="Pangilinan J."/>
            <person name="Ruiz-Duenas F.J."/>
            <person name="Barrasa J.M."/>
            <person name="Sanchez-Garcia M."/>
            <person name="Camarero S."/>
            <person name="Miyauchi S."/>
            <person name="Serrano A."/>
            <person name="Linde D."/>
            <person name="Babiker R."/>
            <person name="Drula E."/>
            <person name="Ayuso-Fernandez I."/>
            <person name="Pacheco R."/>
            <person name="Padilla G."/>
            <person name="Ferreira P."/>
            <person name="Barriuso J."/>
            <person name="Kellner H."/>
            <person name="Castanera R."/>
            <person name="Alfaro M."/>
            <person name="Ramirez L."/>
            <person name="Pisabarro A.G."/>
            <person name="Kuo A."/>
            <person name="Tritt A."/>
            <person name="Lipzen A."/>
            <person name="He G."/>
            <person name="Yan M."/>
            <person name="Ng V."/>
            <person name="Cullen D."/>
            <person name="Martin F."/>
            <person name="Rosso M.-N."/>
            <person name="Henrissat B."/>
            <person name="Hibbett D."/>
            <person name="Martinez A.T."/>
            <person name="Grigoriev I.V."/>
        </authorList>
    </citation>
    <scope>NUCLEOTIDE SEQUENCE</scope>
    <source>
        <strain evidence="2">CBS 506.95</strain>
    </source>
</reference>
<evidence type="ECO:0000259" key="1">
    <source>
        <dbReference type="Pfam" id="PF20209"/>
    </source>
</evidence>
<evidence type="ECO:0000313" key="2">
    <source>
        <dbReference type="EMBL" id="KAF9524534.1"/>
    </source>
</evidence>
<dbReference type="OrthoDB" id="3257061at2759"/>
<feature type="domain" description="DUF6570" evidence="1">
    <location>
        <begin position="77"/>
        <end position="118"/>
    </location>
</feature>
<comment type="caution">
    <text evidence="2">The sequence shown here is derived from an EMBL/GenBank/DDBJ whole genome shotgun (WGS) entry which is preliminary data.</text>
</comment>
<gene>
    <name evidence="2" type="ORF">CPB83DRAFT_861085</name>
</gene>
<organism evidence="2 3">
    <name type="scientific">Crepidotus variabilis</name>
    <dbReference type="NCBI Taxonomy" id="179855"/>
    <lineage>
        <taxon>Eukaryota</taxon>
        <taxon>Fungi</taxon>
        <taxon>Dikarya</taxon>
        <taxon>Basidiomycota</taxon>
        <taxon>Agaricomycotina</taxon>
        <taxon>Agaricomycetes</taxon>
        <taxon>Agaricomycetidae</taxon>
        <taxon>Agaricales</taxon>
        <taxon>Agaricineae</taxon>
        <taxon>Crepidotaceae</taxon>
        <taxon>Crepidotus</taxon>
    </lineage>
</organism>
<dbReference type="AlphaFoldDB" id="A0A9P6E8N2"/>
<evidence type="ECO:0000313" key="3">
    <source>
        <dbReference type="Proteomes" id="UP000807306"/>
    </source>
</evidence>
<dbReference type="InterPro" id="IPR046700">
    <property type="entry name" value="DUF6570"/>
</dbReference>
<dbReference type="Pfam" id="PF20209">
    <property type="entry name" value="DUF6570"/>
    <property type="match status" value="1"/>
</dbReference>